<organism evidence="2 3">
    <name type="scientific">Eimeria maxima</name>
    <name type="common">Coccidian parasite</name>
    <dbReference type="NCBI Taxonomy" id="5804"/>
    <lineage>
        <taxon>Eukaryota</taxon>
        <taxon>Sar</taxon>
        <taxon>Alveolata</taxon>
        <taxon>Apicomplexa</taxon>
        <taxon>Conoidasida</taxon>
        <taxon>Coccidia</taxon>
        <taxon>Eucoccidiorida</taxon>
        <taxon>Eimeriorina</taxon>
        <taxon>Eimeriidae</taxon>
        <taxon>Eimeria</taxon>
    </lineage>
</organism>
<dbReference type="EMBL" id="HG719310">
    <property type="protein sequence ID" value="CDJ57532.1"/>
    <property type="molecule type" value="Genomic_DNA"/>
</dbReference>
<feature type="transmembrane region" description="Helical" evidence="1">
    <location>
        <begin position="60"/>
        <end position="81"/>
    </location>
</feature>
<dbReference type="AlphaFoldDB" id="U6M019"/>
<reference evidence="2" key="1">
    <citation type="submission" date="2013-10" db="EMBL/GenBank/DDBJ databases">
        <title>Genomic analysis of the causative agents of coccidiosis in chickens.</title>
        <authorList>
            <person name="Reid A.J."/>
            <person name="Blake D."/>
            <person name="Billington K."/>
            <person name="Browne H."/>
            <person name="Dunn M."/>
            <person name="Hung S."/>
            <person name="Kawahara F."/>
            <person name="Miranda-Saavedra D."/>
            <person name="Mourier T."/>
            <person name="Nagra H."/>
            <person name="Otto T.D."/>
            <person name="Rawlings N."/>
            <person name="Sanchez A."/>
            <person name="Sanders M."/>
            <person name="Subramaniam C."/>
            <person name="Tay Y."/>
            <person name="Dear P."/>
            <person name="Doerig C."/>
            <person name="Gruber A."/>
            <person name="Parkinson J."/>
            <person name="Shirley M."/>
            <person name="Wan K.L."/>
            <person name="Berriman M."/>
            <person name="Tomley F."/>
            <person name="Pain A."/>
        </authorList>
    </citation>
    <scope>NUCLEOTIDE SEQUENCE [LARGE SCALE GENOMIC DNA]</scope>
    <source>
        <strain evidence="2">Weybridge</strain>
    </source>
</reference>
<reference evidence="2" key="2">
    <citation type="submission" date="2013-10" db="EMBL/GenBank/DDBJ databases">
        <authorList>
            <person name="Aslett M."/>
        </authorList>
    </citation>
    <scope>NUCLEOTIDE SEQUENCE [LARGE SCALE GENOMIC DNA]</scope>
    <source>
        <strain evidence="2">Weybridge</strain>
    </source>
</reference>
<keyword evidence="3" id="KW-1185">Reference proteome</keyword>
<keyword evidence="1" id="KW-1133">Transmembrane helix</keyword>
<dbReference type="RefSeq" id="XP_013334180.1">
    <property type="nucleotide sequence ID" value="XM_013478726.1"/>
</dbReference>
<keyword evidence="1" id="KW-0472">Membrane</keyword>
<name>U6M019_EIMMA</name>
<keyword evidence="1" id="KW-0812">Transmembrane</keyword>
<dbReference type="VEuPathDB" id="ToxoDB:EMWEY_00039330"/>
<protein>
    <recommendedName>
        <fullName evidence="4">Transmembrane protein</fullName>
    </recommendedName>
</protein>
<evidence type="ECO:0008006" key="4">
    <source>
        <dbReference type="Google" id="ProtNLM"/>
    </source>
</evidence>
<accession>U6M019</accession>
<dbReference type="OrthoDB" id="347329at2759"/>
<evidence type="ECO:0000313" key="2">
    <source>
        <dbReference type="EMBL" id="CDJ57532.1"/>
    </source>
</evidence>
<sequence>MCVLQAFPEHAEANAKVAAIRDLAQHIEQLRQEKARLAMFRHQTPKEIRSEYIQMMLTGLFTGLAAAIHPIFFVGTIGGLIRMRRTKRAEVDRDEGTKKMEELNRTVKERRAVLKEHVDALFELLSPPADRRCVRGCGGNNEKFAPERAGCETARANDEQQDTTTAISNTFEKQQYSLRRGNIDVASLLGIIAALTRELESKNVYIESNVRKMAALSDALERALCFETFSLLRPTEACMHGAEKASLNHTEVSPNTYLARRCMRTTWTFFVASALSAAEATTETQYHTGEIQ</sequence>
<dbReference type="GeneID" id="25337919"/>
<evidence type="ECO:0000256" key="1">
    <source>
        <dbReference type="SAM" id="Phobius"/>
    </source>
</evidence>
<gene>
    <name evidence="2" type="ORF">EMWEY_00039330</name>
</gene>
<proteinExistence type="predicted"/>
<evidence type="ECO:0000313" key="3">
    <source>
        <dbReference type="Proteomes" id="UP000030763"/>
    </source>
</evidence>
<dbReference type="Proteomes" id="UP000030763">
    <property type="component" value="Unassembled WGS sequence"/>
</dbReference>